<gene>
    <name evidence="6" type="ORF">PGLA2088_LOCUS23340</name>
</gene>
<evidence type="ECO:0000313" key="7">
    <source>
        <dbReference type="Proteomes" id="UP000626109"/>
    </source>
</evidence>
<dbReference type="GO" id="GO:0005739">
    <property type="term" value="C:mitochondrion"/>
    <property type="evidence" value="ECO:0007669"/>
    <property type="project" value="GOC"/>
</dbReference>
<proteinExistence type="predicted"/>
<evidence type="ECO:0000256" key="3">
    <source>
        <dbReference type="ARBA" id="ARBA00046185"/>
    </source>
</evidence>
<dbReference type="EMBL" id="CAJNNW010026173">
    <property type="protein sequence ID" value="CAE8683215.1"/>
    <property type="molecule type" value="Genomic_DNA"/>
</dbReference>
<reference evidence="6" key="1">
    <citation type="submission" date="2021-02" db="EMBL/GenBank/DDBJ databases">
        <authorList>
            <person name="Dougan E. K."/>
            <person name="Rhodes N."/>
            <person name="Thang M."/>
            <person name="Chan C."/>
        </authorList>
    </citation>
    <scope>NUCLEOTIDE SEQUENCE</scope>
</reference>
<dbReference type="GO" id="GO:0016491">
    <property type="term" value="F:oxidoreductase activity"/>
    <property type="evidence" value="ECO:0007669"/>
    <property type="project" value="UniProtKB-KW"/>
</dbReference>
<evidence type="ECO:0000313" key="6">
    <source>
        <dbReference type="EMBL" id="CAE8683215.1"/>
    </source>
</evidence>
<dbReference type="Gene3D" id="3.30.9.10">
    <property type="entry name" value="D-Amino Acid Oxidase, subunit A, domain 2"/>
    <property type="match status" value="1"/>
</dbReference>
<evidence type="ECO:0000256" key="1">
    <source>
        <dbReference type="ARBA" id="ARBA00023002"/>
    </source>
</evidence>
<dbReference type="PANTHER" id="PTHR13847:SF287">
    <property type="entry name" value="FAD-DEPENDENT OXIDOREDUCTASE DOMAIN-CONTAINING PROTEIN 1"/>
    <property type="match status" value="1"/>
</dbReference>
<protein>
    <recommendedName>
        <fullName evidence="2">FAD-dependent oxidoreductase domain-containing protein 1</fullName>
    </recommendedName>
</protein>
<keyword evidence="1" id="KW-0560">Oxidoreductase</keyword>
<evidence type="ECO:0000259" key="5">
    <source>
        <dbReference type="Pfam" id="PF01266"/>
    </source>
</evidence>
<feature type="non-terminal residue" evidence="6">
    <location>
        <position position="1"/>
    </location>
</feature>
<feature type="region of interest" description="Disordered" evidence="4">
    <location>
        <begin position="1"/>
        <end position="41"/>
    </location>
</feature>
<comment type="function">
    <text evidence="3">Required for the assembly of the mitochondrial membrane respiratory chain NADH dehydrogenase (Complex I). Involved in mid-late stages of complex I assembly.</text>
</comment>
<dbReference type="PANTHER" id="PTHR13847">
    <property type="entry name" value="SARCOSINE DEHYDROGENASE-RELATED"/>
    <property type="match status" value="1"/>
</dbReference>
<dbReference type="Proteomes" id="UP000626109">
    <property type="component" value="Unassembled WGS sequence"/>
</dbReference>
<evidence type="ECO:0000256" key="4">
    <source>
        <dbReference type="SAM" id="MobiDB-lite"/>
    </source>
</evidence>
<organism evidence="6 7">
    <name type="scientific">Polarella glacialis</name>
    <name type="common">Dinoflagellate</name>
    <dbReference type="NCBI Taxonomy" id="89957"/>
    <lineage>
        <taxon>Eukaryota</taxon>
        <taxon>Sar</taxon>
        <taxon>Alveolata</taxon>
        <taxon>Dinophyceae</taxon>
        <taxon>Suessiales</taxon>
        <taxon>Suessiaceae</taxon>
        <taxon>Polarella</taxon>
    </lineage>
</organism>
<accession>A0A813JRY3</accession>
<dbReference type="InterPro" id="IPR006076">
    <property type="entry name" value="FAD-dep_OxRdtase"/>
</dbReference>
<dbReference type="GO" id="GO:0032981">
    <property type="term" value="P:mitochondrial respiratory chain complex I assembly"/>
    <property type="evidence" value="ECO:0007669"/>
    <property type="project" value="TreeGrafter"/>
</dbReference>
<comment type="caution">
    <text evidence="6">The sequence shown here is derived from an EMBL/GenBank/DDBJ whole genome shotgun (WGS) entry which is preliminary data.</text>
</comment>
<evidence type="ECO:0000256" key="2">
    <source>
        <dbReference type="ARBA" id="ARBA00039785"/>
    </source>
</evidence>
<feature type="compositionally biased region" description="Polar residues" evidence="4">
    <location>
        <begin position="11"/>
        <end position="28"/>
    </location>
</feature>
<dbReference type="Pfam" id="PF01266">
    <property type="entry name" value="DAO"/>
    <property type="match status" value="1"/>
</dbReference>
<dbReference type="InterPro" id="IPR036188">
    <property type="entry name" value="FAD/NAD-bd_sf"/>
</dbReference>
<feature type="domain" description="FAD dependent oxidoreductase" evidence="5">
    <location>
        <begin position="48"/>
        <end position="424"/>
    </location>
</feature>
<name>A0A813JRY3_POLGL</name>
<sequence length="455" mass="48042">HAVRRAAQRGAWSSQQWQRPTHAASSSFADGAVQRPRQSSSAARPECDVAIVGGGVMGASIALHLAAASGGSKRVVVFERDSSYRTASGPLSAGGIRQQFSLPVNVELSIYGAEFLKSGLAKLCSGFDVETDVQFQENGYLLLASPGQGEAVLRENVAVQHACGADWISLMDADALSARFPWLSTEGISAGAFGERNEGYFDPWSLLQAMRQGAIAQGVTFVEGAVTGFGMAPDGGAIRSVHLADGSQVSVGAVVNAAGPFGGELLRLCGPEITPLPVVPRKRCVFVIHTGDEGGGGRPRPPDNTPLTIDPSGVYFRSEGSRGRFLCGVSPKPEDDPDCVPSDLENVDHDLFQDVVWPTLAERALAFEALKVESSWAGFYEYNTLDQNGVVGWHPEVSNLLVACGFSGHGLQQAPGVGRAVAELVVAGGFQTIDLSVLGYDRIVQGKPVFERGIY</sequence>
<dbReference type="SUPFAM" id="SSF51905">
    <property type="entry name" value="FAD/NAD(P)-binding domain"/>
    <property type="match status" value="1"/>
</dbReference>
<dbReference type="AlphaFoldDB" id="A0A813JRY3"/>
<dbReference type="Gene3D" id="3.50.50.60">
    <property type="entry name" value="FAD/NAD(P)-binding domain"/>
    <property type="match status" value="1"/>
</dbReference>